<protein>
    <recommendedName>
        <fullName evidence="5">Lipoprotein</fullName>
    </recommendedName>
</protein>
<evidence type="ECO:0000313" key="4">
    <source>
        <dbReference type="Proteomes" id="UP001281217"/>
    </source>
</evidence>
<reference evidence="4" key="2">
    <citation type="submission" date="2023-07" db="EMBL/GenBank/DDBJ databases">
        <authorList>
            <person name="de Witt J."/>
        </authorList>
    </citation>
    <scope>NUCLEOTIDE SEQUENCE [LARGE SCALE GENOMIC DNA]</scope>
    <source>
        <strain evidence="4">FZJ</strain>
    </source>
</reference>
<dbReference type="OrthoDB" id="6893093at2"/>
<dbReference type="EMBL" id="FOYD01000015">
    <property type="protein sequence ID" value="SFQ88919.1"/>
    <property type="molecule type" value="Genomic_DNA"/>
</dbReference>
<dbReference type="AlphaFoldDB" id="A0A1I6C6U8"/>
<name>A0A1I6C6U8_9GAMM</name>
<evidence type="ECO:0000313" key="3">
    <source>
        <dbReference type="Proteomes" id="UP000242815"/>
    </source>
</evidence>
<reference evidence="1" key="3">
    <citation type="submission" date="2024-05" db="EMBL/GenBank/DDBJ databases">
        <authorList>
            <person name="de Witt J."/>
        </authorList>
    </citation>
    <scope>NUCLEOTIDE SEQUENCE</scope>
    <source>
        <strain evidence="1">FZJ</strain>
    </source>
</reference>
<accession>A0A1I6C6U8</accession>
<dbReference type="STRING" id="1002526.SAMN05216578_11516"/>
<reference evidence="2 3" key="1">
    <citation type="submission" date="2016-10" db="EMBL/GenBank/DDBJ databases">
        <authorList>
            <person name="de Groot N.N."/>
        </authorList>
    </citation>
    <scope>NUCLEOTIDE SEQUENCE [LARGE SCALE GENOMIC DNA]</scope>
    <source>
        <strain evidence="2 3">JCM 18415</strain>
    </source>
</reference>
<sequence length="105" mass="11222">MKLSHGVLLGVSLVLLTACSKGPSDSEVKAVLQAEVDKLANLTSFAGLDMKVELHKVTVHGCEEARTDVYRCDVEVDSTAPIVGRSVERTNIMLAKTDAGWIPAN</sequence>
<dbReference type="Proteomes" id="UP000242815">
    <property type="component" value="Unassembled WGS sequence"/>
</dbReference>
<evidence type="ECO:0000313" key="2">
    <source>
        <dbReference type="EMBL" id="SFQ88919.1"/>
    </source>
</evidence>
<proteinExistence type="predicted"/>
<dbReference type="PROSITE" id="PS51257">
    <property type="entry name" value="PROKAR_LIPOPROTEIN"/>
    <property type="match status" value="1"/>
</dbReference>
<dbReference type="RefSeq" id="WP_090540883.1">
    <property type="nucleotide sequence ID" value="NZ_FOYD01000015.1"/>
</dbReference>
<dbReference type="EMBL" id="JAVRDO010000009">
    <property type="protein sequence ID" value="MDX9688424.1"/>
    <property type="molecule type" value="Genomic_DNA"/>
</dbReference>
<gene>
    <name evidence="1" type="ORF">RED13_002880</name>
    <name evidence="2" type="ORF">SAMN05216578_11516</name>
</gene>
<dbReference type="Proteomes" id="UP001281217">
    <property type="component" value="Unassembled WGS sequence"/>
</dbReference>
<keyword evidence="4" id="KW-1185">Reference proteome</keyword>
<evidence type="ECO:0008006" key="5">
    <source>
        <dbReference type="Google" id="ProtNLM"/>
    </source>
</evidence>
<organism evidence="2 3">
    <name type="scientific">Halopseudomonas formosensis</name>
    <dbReference type="NCBI Taxonomy" id="1002526"/>
    <lineage>
        <taxon>Bacteria</taxon>
        <taxon>Pseudomonadati</taxon>
        <taxon>Pseudomonadota</taxon>
        <taxon>Gammaproteobacteria</taxon>
        <taxon>Pseudomonadales</taxon>
        <taxon>Pseudomonadaceae</taxon>
        <taxon>Halopseudomonas</taxon>
    </lineage>
</organism>
<evidence type="ECO:0000313" key="1">
    <source>
        <dbReference type="EMBL" id="MDX9688424.1"/>
    </source>
</evidence>